<dbReference type="Gene3D" id="3.30.70.1730">
    <property type="match status" value="1"/>
</dbReference>
<dbReference type="NCBIfam" id="NF000955">
    <property type="entry name" value="PRK00099.1-1"/>
    <property type="match status" value="1"/>
</dbReference>
<organism evidence="6 7">
    <name type="scientific">Candidatus Kaiserbacteria bacterium RIFCSPLOWO2_01_FULL_53_17</name>
    <dbReference type="NCBI Taxonomy" id="1798511"/>
    <lineage>
        <taxon>Bacteria</taxon>
        <taxon>Candidatus Kaiseribacteriota</taxon>
    </lineage>
</organism>
<evidence type="ECO:0000256" key="1">
    <source>
        <dbReference type="ARBA" id="ARBA00008889"/>
    </source>
</evidence>
<gene>
    <name evidence="5" type="primary">rplJ</name>
    <name evidence="6" type="ORF">A3A38_04485</name>
</gene>
<evidence type="ECO:0000256" key="5">
    <source>
        <dbReference type="HAMAP-Rule" id="MF_00362"/>
    </source>
</evidence>
<evidence type="ECO:0000256" key="2">
    <source>
        <dbReference type="ARBA" id="ARBA00022980"/>
    </source>
</evidence>
<comment type="caution">
    <text evidence="6">The sequence shown here is derived from an EMBL/GenBank/DDBJ whole genome shotgun (WGS) entry which is preliminary data.</text>
</comment>
<dbReference type="GO" id="GO:0005840">
    <property type="term" value="C:ribosome"/>
    <property type="evidence" value="ECO:0007669"/>
    <property type="project" value="UniProtKB-KW"/>
</dbReference>
<dbReference type="PANTHER" id="PTHR11560">
    <property type="entry name" value="39S RIBOSOMAL PROTEIN L10, MITOCHONDRIAL"/>
    <property type="match status" value="1"/>
</dbReference>
<dbReference type="SUPFAM" id="SSF160369">
    <property type="entry name" value="Ribosomal protein L10-like"/>
    <property type="match status" value="1"/>
</dbReference>
<dbReference type="InterPro" id="IPR022973">
    <property type="entry name" value="Ribosomal_uL10_bac"/>
</dbReference>
<dbReference type="HAMAP" id="MF_00362">
    <property type="entry name" value="Ribosomal_uL10"/>
    <property type="match status" value="1"/>
</dbReference>
<dbReference type="GO" id="GO:0006412">
    <property type="term" value="P:translation"/>
    <property type="evidence" value="ECO:0007669"/>
    <property type="project" value="UniProtKB-UniRule"/>
</dbReference>
<keyword evidence="5" id="KW-0699">rRNA-binding</keyword>
<evidence type="ECO:0000256" key="4">
    <source>
        <dbReference type="ARBA" id="ARBA00035202"/>
    </source>
</evidence>
<sequence length="169" mass="18591">MQTKQQKVDIVKKLEEAFKTAATSVLVHFKGVNIKEETEMRKSLRGAGVTYTVAKKTLIRRALESLGHKHEEVPMEGELAIAYGGEGDVTAPARLIHEFGKKYQTADKKNKLHILGGIFEGKLVGQALMQEIATIPSLQGLRGMFANVINSPIQRFAITICEVAKTKTS</sequence>
<dbReference type="AlphaFoldDB" id="A0A1F6EFY8"/>
<comment type="subunit">
    <text evidence="5">Part of the ribosomal stalk of the 50S ribosomal subunit. The N-terminus interacts with L11 and the large rRNA to form the base of the stalk. The C-terminus forms an elongated spine to which L12 dimers bind in a sequential fashion forming a multimeric L10(L12)X complex.</text>
</comment>
<accession>A0A1F6EFY8</accession>
<keyword evidence="5" id="KW-0694">RNA-binding</keyword>
<dbReference type="GO" id="GO:0070180">
    <property type="term" value="F:large ribosomal subunit rRNA binding"/>
    <property type="evidence" value="ECO:0007669"/>
    <property type="project" value="UniProtKB-UniRule"/>
</dbReference>
<dbReference type="CDD" id="cd05797">
    <property type="entry name" value="Ribosomal_L10"/>
    <property type="match status" value="1"/>
</dbReference>
<dbReference type="InterPro" id="IPR043141">
    <property type="entry name" value="Ribosomal_uL10-like_sf"/>
</dbReference>
<dbReference type="GO" id="GO:1990904">
    <property type="term" value="C:ribonucleoprotein complex"/>
    <property type="evidence" value="ECO:0007669"/>
    <property type="project" value="UniProtKB-KW"/>
</dbReference>
<dbReference type="InterPro" id="IPR047865">
    <property type="entry name" value="Ribosomal_uL10_bac_type"/>
</dbReference>
<dbReference type="InterPro" id="IPR001790">
    <property type="entry name" value="Ribosomal_uL10"/>
</dbReference>
<keyword evidence="2 5" id="KW-0689">Ribosomal protein</keyword>
<evidence type="ECO:0000256" key="3">
    <source>
        <dbReference type="ARBA" id="ARBA00023274"/>
    </source>
</evidence>
<dbReference type="EMBL" id="MFLY01000042">
    <property type="protein sequence ID" value="OGG72568.1"/>
    <property type="molecule type" value="Genomic_DNA"/>
</dbReference>
<comment type="function">
    <text evidence="5">Forms part of the ribosomal stalk, playing a central role in the interaction of the ribosome with GTP-bound translation factors.</text>
</comment>
<protein>
    <recommendedName>
        <fullName evidence="4 5">Large ribosomal subunit protein uL10</fullName>
    </recommendedName>
</protein>
<comment type="similarity">
    <text evidence="1 5">Belongs to the universal ribosomal protein uL10 family.</text>
</comment>
<name>A0A1F6EFY8_9BACT</name>
<proteinExistence type="inferred from homology"/>
<evidence type="ECO:0000313" key="6">
    <source>
        <dbReference type="EMBL" id="OGG72568.1"/>
    </source>
</evidence>
<keyword evidence="3 5" id="KW-0687">Ribonucleoprotein</keyword>
<dbReference type="Pfam" id="PF00466">
    <property type="entry name" value="Ribosomal_L10"/>
    <property type="match status" value="1"/>
</dbReference>
<dbReference type="Proteomes" id="UP000177306">
    <property type="component" value="Unassembled WGS sequence"/>
</dbReference>
<evidence type="ECO:0000313" key="7">
    <source>
        <dbReference type="Proteomes" id="UP000177306"/>
    </source>
</evidence>
<reference evidence="6 7" key="1">
    <citation type="journal article" date="2016" name="Nat. Commun.">
        <title>Thousands of microbial genomes shed light on interconnected biogeochemical processes in an aquifer system.</title>
        <authorList>
            <person name="Anantharaman K."/>
            <person name="Brown C.T."/>
            <person name="Hug L.A."/>
            <person name="Sharon I."/>
            <person name="Castelle C.J."/>
            <person name="Probst A.J."/>
            <person name="Thomas B.C."/>
            <person name="Singh A."/>
            <person name="Wilkins M.J."/>
            <person name="Karaoz U."/>
            <person name="Brodie E.L."/>
            <person name="Williams K.H."/>
            <person name="Hubbard S.S."/>
            <person name="Banfield J.F."/>
        </authorList>
    </citation>
    <scope>NUCLEOTIDE SEQUENCE [LARGE SCALE GENOMIC DNA]</scope>
</reference>